<dbReference type="PANTHER" id="PTHR32166">
    <property type="entry name" value="OSJNBA0013A04.12 PROTEIN"/>
    <property type="match status" value="1"/>
</dbReference>
<evidence type="ECO:0000313" key="2">
    <source>
        <dbReference type="EMBL" id="GAA0141677.1"/>
    </source>
</evidence>
<evidence type="ECO:0000259" key="1">
    <source>
        <dbReference type="Pfam" id="PF04937"/>
    </source>
</evidence>
<organism evidence="2 3">
    <name type="scientific">Lithospermum erythrorhizon</name>
    <name type="common">Purple gromwell</name>
    <name type="synonym">Lithospermum officinale var. erythrorhizon</name>
    <dbReference type="NCBI Taxonomy" id="34254"/>
    <lineage>
        <taxon>Eukaryota</taxon>
        <taxon>Viridiplantae</taxon>
        <taxon>Streptophyta</taxon>
        <taxon>Embryophyta</taxon>
        <taxon>Tracheophyta</taxon>
        <taxon>Spermatophyta</taxon>
        <taxon>Magnoliopsida</taxon>
        <taxon>eudicotyledons</taxon>
        <taxon>Gunneridae</taxon>
        <taxon>Pentapetalae</taxon>
        <taxon>asterids</taxon>
        <taxon>lamiids</taxon>
        <taxon>Boraginales</taxon>
        <taxon>Boraginaceae</taxon>
        <taxon>Boraginoideae</taxon>
        <taxon>Lithospermeae</taxon>
        <taxon>Lithospermum</taxon>
    </lineage>
</organism>
<comment type="caution">
    <text evidence="2">The sequence shown here is derived from an EMBL/GenBank/DDBJ whole genome shotgun (WGS) entry which is preliminary data.</text>
</comment>
<dbReference type="PANTHER" id="PTHR32166:SF74">
    <property type="entry name" value="OS05G0256350 PROTEIN"/>
    <property type="match status" value="1"/>
</dbReference>
<dbReference type="InterPro" id="IPR007021">
    <property type="entry name" value="DUF659"/>
</dbReference>
<keyword evidence="3" id="KW-1185">Reference proteome</keyword>
<evidence type="ECO:0000313" key="3">
    <source>
        <dbReference type="Proteomes" id="UP001454036"/>
    </source>
</evidence>
<dbReference type="SUPFAM" id="SSF53098">
    <property type="entry name" value="Ribonuclease H-like"/>
    <property type="match status" value="1"/>
</dbReference>
<dbReference type="InterPro" id="IPR012337">
    <property type="entry name" value="RNaseH-like_sf"/>
</dbReference>
<dbReference type="AlphaFoldDB" id="A0AAV3NS46"/>
<dbReference type="Pfam" id="PF04937">
    <property type="entry name" value="DUF659"/>
    <property type="match status" value="1"/>
</dbReference>
<dbReference type="Proteomes" id="UP001454036">
    <property type="component" value="Unassembled WGS sequence"/>
</dbReference>
<feature type="domain" description="DUF659" evidence="1">
    <location>
        <begin position="121"/>
        <end position="213"/>
    </location>
</feature>
<reference evidence="2 3" key="1">
    <citation type="submission" date="2024-01" db="EMBL/GenBank/DDBJ databases">
        <title>The complete chloroplast genome sequence of Lithospermum erythrorhizon: insights into the phylogenetic relationship among Boraginaceae species and the maternal lineages of purple gromwells.</title>
        <authorList>
            <person name="Okada T."/>
            <person name="Watanabe K."/>
        </authorList>
    </citation>
    <scope>NUCLEOTIDE SEQUENCE [LARGE SCALE GENOMIC DNA]</scope>
</reference>
<protein>
    <recommendedName>
        <fullName evidence="1">DUF659 domain-containing protein</fullName>
    </recommendedName>
</protein>
<name>A0AAV3NS46_LITER</name>
<dbReference type="EMBL" id="BAABME010015532">
    <property type="protein sequence ID" value="GAA0141677.1"/>
    <property type="molecule type" value="Genomic_DNA"/>
</dbReference>
<accession>A0AAV3NS46</accession>
<sequence>MEIDQQVLSSTKGPMDMYYKRGPILKRKRNANDKKDSDKYRKELRDHVVQLFGRWMYDSGITFNVIKYESLQDAVEAIGQYGPEMKAPSYYEVRAKCLNKKKQETEKLVEEMWRRPRKMVGSYFMDIVDVSSYSKIGTKVCELLSKYIDKIGLENVVQVVTDNASENVKAGKMLEINYPHLFWTPCAAHCLDLMFEDIFKIDRFRVTIERAIKVNGYIYNRTKVLNIMRKFTNNKEMVRLAKTRFATGFLTLKRFKEEKANLIALFNSQEWRDSNYSKEILGKNIKRILGML</sequence>
<proteinExistence type="predicted"/>
<gene>
    <name evidence="2" type="ORF">LIER_35438</name>
</gene>